<keyword evidence="6" id="KW-0804">Transcription</keyword>
<dbReference type="AlphaFoldDB" id="A0A381XWJ5"/>
<dbReference type="GO" id="GO:0003677">
    <property type="term" value="F:DNA binding"/>
    <property type="evidence" value="ECO:0007669"/>
    <property type="project" value="UniProtKB-KW"/>
</dbReference>
<gene>
    <name evidence="8" type="ORF">METZ01_LOCUS121645</name>
</gene>
<dbReference type="Gene3D" id="2.40.50.140">
    <property type="entry name" value="Nucleic acid-binding proteins"/>
    <property type="match status" value="1"/>
</dbReference>
<keyword evidence="3" id="KW-0805">Transcription regulation</keyword>
<dbReference type="InterPro" id="IPR011129">
    <property type="entry name" value="CSD"/>
</dbReference>
<dbReference type="PANTHER" id="PTHR46565">
    <property type="entry name" value="COLD SHOCK DOMAIN PROTEIN 2"/>
    <property type="match status" value="1"/>
</dbReference>
<evidence type="ECO:0000313" key="8">
    <source>
        <dbReference type="EMBL" id="SVA68791.1"/>
    </source>
</evidence>
<keyword evidence="2" id="KW-0963">Cytoplasm</keyword>
<dbReference type="EMBL" id="UINC01016541">
    <property type="protein sequence ID" value="SVA68791.1"/>
    <property type="molecule type" value="Genomic_DNA"/>
</dbReference>
<proteinExistence type="predicted"/>
<comment type="subcellular location">
    <subcellularLocation>
        <location evidence="1">Cytoplasm</location>
    </subcellularLocation>
</comment>
<evidence type="ECO:0000256" key="1">
    <source>
        <dbReference type="ARBA" id="ARBA00004496"/>
    </source>
</evidence>
<dbReference type="InterPro" id="IPR012156">
    <property type="entry name" value="Cold_shock_CspA"/>
</dbReference>
<feature type="domain" description="CSD" evidence="7">
    <location>
        <begin position="2"/>
        <end position="67"/>
    </location>
</feature>
<dbReference type="GO" id="GO:0005737">
    <property type="term" value="C:cytoplasm"/>
    <property type="evidence" value="ECO:0007669"/>
    <property type="project" value="UniProtKB-SubCell"/>
</dbReference>
<evidence type="ECO:0000256" key="5">
    <source>
        <dbReference type="ARBA" id="ARBA00023159"/>
    </source>
</evidence>
<evidence type="ECO:0000256" key="4">
    <source>
        <dbReference type="ARBA" id="ARBA00023125"/>
    </source>
</evidence>
<accession>A0A381XWJ5</accession>
<organism evidence="8">
    <name type="scientific">marine metagenome</name>
    <dbReference type="NCBI Taxonomy" id="408172"/>
    <lineage>
        <taxon>unclassified sequences</taxon>
        <taxon>metagenomes</taxon>
        <taxon>ecological metagenomes</taxon>
    </lineage>
</organism>
<dbReference type="PANTHER" id="PTHR46565:SF20">
    <property type="entry name" value="COLD SHOCK DOMAIN-CONTAINING PROTEIN 4"/>
    <property type="match status" value="1"/>
</dbReference>
<reference evidence="8" key="1">
    <citation type="submission" date="2018-05" db="EMBL/GenBank/DDBJ databases">
        <authorList>
            <person name="Lanie J.A."/>
            <person name="Ng W.-L."/>
            <person name="Kazmierczak K.M."/>
            <person name="Andrzejewski T.M."/>
            <person name="Davidsen T.M."/>
            <person name="Wayne K.J."/>
            <person name="Tettelin H."/>
            <person name="Glass J.I."/>
            <person name="Rusch D."/>
            <person name="Podicherti R."/>
            <person name="Tsui H.-C.T."/>
            <person name="Winkler M.E."/>
        </authorList>
    </citation>
    <scope>NUCLEOTIDE SEQUENCE</scope>
</reference>
<dbReference type="InterPro" id="IPR002059">
    <property type="entry name" value="CSP_DNA-bd"/>
</dbReference>
<dbReference type="Pfam" id="PF00313">
    <property type="entry name" value="CSD"/>
    <property type="match status" value="1"/>
</dbReference>
<evidence type="ECO:0000259" key="7">
    <source>
        <dbReference type="PROSITE" id="PS51857"/>
    </source>
</evidence>
<name>A0A381XWJ5_9ZZZZ</name>
<dbReference type="SMART" id="SM00357">
    <property type="entry name" value="CSP"/>
    <property type="match status" value="1"/>
</dbReference>
<sequence>MRMTGTVKEYDRNRGFGFITGDDGDDYFVHVSGLGPKLQKFGLRAGQQVAFDTDYDHKGDKAINVRPG</sequence>
<protein>
    <recommendedName>
        <fullName evidence="7">CSD domain-containing protein</fullName>
    </recommendedName>
</protein>
<evidence type="ECO:0000256" key="3">
    <source>
        <dbReference type="ARBA" id="ARBA00023015"/>
    </source>
</evidence>
<dbReference type="PIRSF" id="PIRSF002599">
    <property type="entry name" value="Cold_shock_A"/>
    <property type="match status" value="1"/>
</dbReference>
<keyword evidence="4" id="KW-0238">DNA-binding</keyword>
<dbReference type="PROSITE" id="PS51857">
    <property type="entry name" value="CSD_2"/>
    <property type="match status" value="1"/>
</dbReference>
<evidence type="ECO:0000256" key="2">
    <source>
        <dbReference type="ARBA" id="ARBA00022490"/>
    </source>
</evidence>
<keyword evidence="5" id="KW-0010">Activator</keyword>
<dbReference type="SUPFAM" id="SSF50249">
    <property type="entry name" value="Nucleic acid-binding proteins"/>
    <property type="match status" value="1"/>
</dbReference>
<dbReference type="InterPro" id="IPR012340">
    <property type="entry name" value="NA-bd_OB-fold"/>
</dbReference>
<dbReference type="PRINTS" id="PR00050">
    <property type="entry name" value="COLDSHOCK"/>
</dbReference>
<evidence type="ECO:0000256" key="6">
    <source>
        <dbReference type="ARBA" id="ARBA00023163"/>
    </source>
</evidence>